<feature type="compositionally biased region" description="Basic and acidic residues" evidence="1">
    <location>
        <begin position="1"/>
        <end position="18"/>
    </location>
</feature>
<dbReference type="Proteomes" id="UP001244297">
    <property type="component" value="Unassembled WGS sequence"/>
</dbReference>
<name>A0ABT8AIA1_9HYPH</name>
<feature type="region of interest" description="Disordered" evidence="1">
    <location>
        <begin position="1"/>
        <end position="24"/>
    </location>
</feature>
<reference evidence="3" key="1">
    <citation type="journal article" date="2019" name="Int. J. Syst. Evol. Microbiol.">
        <title>The Global Catalogue of Microorganisms (GCM) 10K type strain sequencing project: providing services to taxonomists for standard genome sequencing and annotation.</title>
        <authorList>
            <consortium name="The Broad Institute Genomics Platform"/>
            <consortium name="The Broad Institute Genome Sequencing Center for Infectious Disease"/>
            <person name="Wu L."/>
            <person name="Ma J."/>
        </authorList>
    </citation>
    <scope>NUCLEOTIDE SEQUENCE [LARGE SCALE GENOMIC DNA]</scope>
    <source>
        <strain evidence="3">CECT 7806</strain>
    </source>
</reference>
<evidence type="ECO:0000313" key="3">
    <source>
        <dbReference type="Proteomes" id="UP001244297"/>
    </source>
</evidence>
<dbReference type="RefSeq" id="WP_238286575.1">
    <property type="nucleotide sequence ID" value="NZ_BPQS01000006.1"/>
</dbReference>
<evidence type="ECO:0000313" key="2">
    <source>
        <dbReference type="EMBL" id="MDN3569233.1"/>
    </source>
</evidence>
<gene>
    <name evidence="2" type="ORF">QWZ18_01180</name>
</gene>
<comment type="caution">
    <text evidence="2">The sequence shown here is derived from an EMBL/GenBank/DDBJ whole genome shotgun (WGS) entry which is preliminary data.</text>
</comment>
<evidence type="ECO:0000256" key="1">
    <source>
        <dbReference type="SAM" id="MobiDB-lite"/>
    </source>
</evidence>
<sequence length="60" mass="6891">MKRAEEPPRHDDWQREAEQPEQSTAQHYTLTLPIFARLLPVLDKSIALLSETDASISEET</sequence>
<accession>A0ABT8AIA1</accession>
<protein>
    <submittedName>
        <fullName evidence="2">Uncharacterized protein</fullName>
    </submittedName>
</protein>
<proteinExistence type="predicted"/>
<organism evidence="2 3">
    <name type="scientific">Methylobacterium longum</name>
    <dbReference type="NCBI Taxonomy" id="767694"/>
    <lineage>
        <taxon>Bacteria</taxon>
        <taxon>Pseudomonadati</taxon>
        <taxon>Pseudomonadota</taxon>
        <taxon>Alphaproteobacteria</taxon>
        <taxon>Hyphomicrobiales</taxon>
        <taxon>Methylobacteriaceae</taxon>
        <taxon>Methylobacterium</taxon>
    </lineage>
</organism>
<keyword evidence="3" id="KW-1185">Reference proteome</keyword>
<dbReference type="EMBL" id="JAUFPT010000001">
    <property type="protein sequence ID" value="MDN3569233.1"/>
    <property type="molecule type" value="Genomic_DNA"/>
</dbReference>